<dbReference type="SUPFAM" id="SSF48350">
    <property type="entry name" value="GTPase activation domain, GAP"/>
    <property type="match status" value="1"/>
</dbReference>
<evidence type="ECO:0000313" key="2">
    <source>
        <dbReference type="EMBL" id="KAK7747171.1"/>
    </source>
</evidence>
<organism evidence="2 3">
    <name type="scientific">Diatrype stigma</name>
    <dbReference type="NCBI Taxonomy" id="117547"/>
    <lineage>
        <taxon>Eukaryota</taxon>
        <taxon>Fungi</taxon>
        <taxon>Dikarya</taxon>
        <taxon>Ascomycota</taxon>
        <taxon>Pezizomycotina</taxon>
        <taxon>Sordariomycetes</taxon>
        <taxon>Xylariomycetidae</taxon>
        <taxon>Xylariales</taxon>
        <taxon>Diatrypaceae</taxon>
        <taxon>Diatrype</taxon>
    </lineage>
</organism>
<feature type="compositionally biased region" description="Basic and acidic residues" evidence="1">
    <location>
        <begin position="360"/>
        <end position="373"/>
    </location>
</feature>
<feature type="compositionally biased region" description="Polar residues" evidence="1">
    <location>
        <begin position="525"/>
        <end position="552"/>
    </location>
</feature>
<feature type="compositionally biased region" description="Gly residues" evidence="1">
    <location>
        <begin position="890"/>
        <end position="909"/>
    </location>
</feature>
<dbReference type="Gene3D" id="1.10.555.10">
    <property type="entry name" value="Rho GTPase activation protein"/>
    <property type="match status" value="1"/>
</dbReference>
<sequence length="967" mass="105641">MQSYHHNSAPISTKGKEPAATKKSMPLQSDPHPPRKTKSRPHLSQSTFTRPQSKPDGQPSSSASGLGNNQEPAQFDSSTTWTSSSGDFGLLSEGDEVEAREDFVDEYNRTAKKYGIRAIVPGDFNTQERSILFNKIAQTTRRPVLPSHIKFNIHDVASTFKKLLSGLPGGILGSLSILDALVAIHSQLDCGPENSRTKETKLRARLIALAIGSVTSQYQRELICAVFGLLSLVGRTAETTPREDVVGHPLPTGDLMGYNALSIVFGPLLVGNLLDSYSMKLAVPGAGLVLFPVATQKSKKPKHLHRHEHGNKSGITGDETNAALAVDKLYIVSNITEMVITNWREIVRHMRSLDLLKTQRSTEQRRVVKEHTLRSSASDSFAANRSQSWEYHRRPLRRDDRDPSRPPGGERQSSADHSREDHSEVTSQRASPVGERNVPSRGSNRSPESVAQSTKSKRIFGLFPRKSPNESFVGTDDNKETAPDWKRRLLNKFSETRHKPAIEPQTEGDLNELPVTPVLIEVTSTAQGETGSISAPSSREISQDLEQQSTSRAGLGNIQAVVTVIDHTSQDSQSRLDADSTERSRSQVRSSGSFRSQHSKGSFRKKSPIPAASPARDEPPSAAESSKGKTQLTEPSTPKREPTSAASGSNIRSSPLRRTGKGTVTRVPQGSTPPSGASFSTTRTVTRNSSAKTLQGHEQRGHVDRPLSLGTMALQEQEPPVAQHLALVRPPSSSTAGSTSFIGQDLPPRHQDGSSPSPSPRLPARYPSTNSFLHAQVRSLRAQLEARAEEAARLQRRLETCQALDDGSGATGHICEQLRRARRDARMWRRRAEAAERRVLALERFSARFRDMKSACDEELGRFEREIAEQQQQHGARDQNSGGAREGSSGEEGGAGNGGGVGVGVGSGSGEDVNEDEDVFEDACQQIQTETSTVKRRRALYEKSADLLNATEELLDLQESVDREKQQ</sequence>
<dbReference type="EMBL" id="JAKJXP020000092">
    <property type="protein sequence ID" value="KAK7747171.1"/>
    <property type="molecule type" value="Genomic_DNA"/>
</dbReference>
<protein>
    <recommendedName>
        <fullName evidence="4">Rho-GAP domain-containing protein</fullName>
    </recommendedName>
</protein>
<proteinExistence type="predicted"/>
<feature type="compositionally biased region" description="Basic residues" evidence="1">
    <location>
        <begin position="597"/>
        <end position="607"/>
    </location>
</feature>
<feature type="compositionally biased region" description="Polar residues" evidence="1">
    <location>
        <begin position="42"/>
        <end position="52"/>
    </location>
</feature>
<feature type="compositionally biased region" description="Polar residues" evidence="1">
    <location>
        <begin position="374"/>
        <end position="389"/>
    </location>
</feature>
<feature type="compositionally biased region" description="Polar residues" evidence="1">
    <location>
        <begin position="731"/>
        <end position="742"/>
    </location>
</feature>
<feature type="compositionally biased region" description="Basic and acidic residues" evidence="1">
    <location>
        <begin position="574"/>
        <end position="585"/>
    </location>
</feature>
<feature type="compositionally biased region" description="Polar residues" evidence="1">
    <location>
        <begin position="440"/>
        <end position="454"/>
    </location>
</feature>
<dbReference type="AlphaFoldDB" id="A0AAN9YK81"/>
<feature type="compositionally biased region" description="Polar residues" evidence="1">
    <location>
        <begin position="587"/>
        <end position="596"/>
    </location>
</feature>
<feature type="compositionally biased region" description="Polar residues" evidence="1">
    <location>
        <begin position="644"/>
        <end position="653"/>
    </location>
</feature>
<feature type="region of interest" description="Disordered" evidence="1">
    <location>
        <begin position="360"/>
        <end position="483"/>
    </location>
</feature>
<feature type="region of interest" description="Disordered" evidence="1">
    <location>
        <begin position="1"/>
        <end position="89"/>
    </location>
</feature>
<gene>
    <name evidence="2" type="ORF">SLS62_009113</name>
</gene>
<dbReference type="Proteomes" id="UP001320420">
    <property type="component" value="Unassembled WGS sequence"/>
</dbReference>
<feature type="compositionally biased region" description="Polar residues" evidence="1">
    <location>
        <begin position="1"/>
        <end position="11"/>
    </location>
</feature>
<feature type="compositionally biased region" description="Polar residues" evidence="1">
    <location>
        <begin position="869"/>
        <end position="880"/>
    </location>
</feature>
<comment type="caution">
    <text evidence="2">The sequence shown here is derived from an EMBL/GenBank/DDBJ whole genome shotgun (WGS) entry which is preliminary data.</text>
</comment>
<keyword evidence="3" id="KW-1185">Reference proteome</keyword>
<evidence type="ECO:0000313" key="3">
    <source>
        <dbReference type="Proteomes" id="UP001320420"/>
    </source>
</evidence>
<feature type="compositionally biased region" description="Polar residues" evidence="1">
    <location>
        <begin position="666"/>
        <end position="693"/>
    </location>
</feature>
<feature type="compositionally biased region" description="Basic and acidic residues" evidence="1">
    <location>
        <begin position="413"/>
        <end position="424"/>
    </location>
</feature>
<feature type="region of interest" description="Disordered" evidence="1">
    <location>
        <begin position="525"/>
        <end position="767"/>
    </location>
</feature>
<feature type="compositionally biased region" description="Basic and acidic residues" evidence="1">
    <location>
        <begin position="390"/>
        <end position="404"/>
    </location>
</feature>
<feature type="compositionally biased region" description="Polar residues" evidence="1">
    <location>
        <begin position="58"/>
        <end position="76"/>
    </location>
</feature>
<evidence type="ECO:0008006" key="4">
    <source>
        <dbReference type="Google" id="ProtNLM"/>
    </source>
</evidence>
<evidence type="ECO:0000256" key="1">
    <source>
        <dbReference type="SAM" id="MobiDB-lite"/>
    </source>
</evidence>
<feature type="compositionally biased region" description="Acidic residues" evidence="1">
    <location>
        <begin position="912"/>
        <end position="921"/>
    </location>
</feature>
<feature type="region of interest" description="Disordered" evidence="1">
    <location>
        <begin position="862"/>
        <end position="933"/>
    </location>
</feature>
<name>A0AAN9YK81_9PEZI</name>
<feature type="compositionally biased region" description="Basic and acidic residues" evidence="1">
    <location>
        <begin position="695"/>
        <end position="705"/>
    </location>
</feature>
<dbReference type="InterPro" id="IPR008936">
    <property type="entry name" value="Rho_GTPase_activation_prot"/>
</dbReference>
<accession>A0AAN9YK81</accession>
<reference evidence="2 3" key="1">
    <citation type="submission" date="2024-02" db="EMBL/GenBank/DDBJ databases">
        <title>De novo assembly and annotation of 12 fungi associated with fruit tree decline syndrome in Ontario, Canada.</title>
        <authorList>
            <person name="Sulman M."/>
            <person name="Ellouze W."/>
            <person name="Ilyukhin E."/>
        </authorList>
    </citation>
    <scope>NUCLEOTIDE SEQUENCE [LARGE SCALE GENOMIC DNA]</scope>
    <source>
        <strain evidence="2 3">M11/M66-122</strain>
    </source>
</reference>